<evidence type="ECO:0000259" key="5">
    <source>
        <dbReference type="PROSITE" id="PS50189"/>
    </source>
</evidence>
<dbReference type="Proteomes" id="UP001217089">
    <property type="component" value="Unassembled WGS sequence"/>
</dbReference>
<proteinExistence type="predicted"/>
<dbReference type="SMART" id="SM00206">
    <property type="entry name" value="NTR"/>
    <property type="match status" value="1"/>
</dbReference>
<evidence type="ECO:0000313" key="7">
    <source>
        <dbReference type="Proteomes" id="UP001217089"/>
    </source>
</evidence>
<dbReference type="InterPro" id="IPR001134">
    <property type="entry name" value="Netrin_domain"/>
</dbReference>
<protein>
    <recommendedName>
        <fullName evidence="5">NTR domain-containing protein</fullName>
    </recommendedName>
</protein>
<dbReference type="PANTHER" id="PTHR11844">
    <property type="entry name" value="METALLOPROTEASE INHIBITOR"/>
    <property type="match status" value="1"/>
</dbReference>
<evidence type="ECO:0000256" key="4">
    <source>
        <dbReference type="SAM" id="SignalP"/>
    </source>
</evidence>
<evidence type="ECO:0000256" key="3">
    <source>
        <dbReference type="ARBA" id="ARBA00023157"/>
    </source>
</evidence>
<organism evidence="6 7">
    <name type="scientific">Tegillarca granosa</name>
    <name type="common">Malaysian cockle</name>
    <name type="synonym">Anadara granosa</name>
    <dbReference type="NCBI Taxonomy" id="220873"/>
    <lineage>
        <taxon>Eukaryota</taxon>
        <taxon>Metazoa</taxon>
        <taxon>Spiralia</taxon>
        <taxon>Lophotrochozoa</taxon>
        <taxon>Mollusca</taxon>
        <taxon>Bivalvia</taxon>
        <taxon>Autobranchia</taxon>
        <taxon>Pteriomorphia</taxon>
        <taxon>Arcoida</taxon>
        <taxon>Arcoidea</taxon>
        <taxon>Arcidae</taxon>
        <taxon>Tegillarca</taxon>
    </lineage>
</organism>
<gene>
    <name evidence="6" type="ORF">KUTeg_005441</name>
</gene>
<dbReference type="PROSITE" id="PS50189">
    <property type="entry name" value="NTR"/>
    <property type="match status" value="1"/>
</dbReference>
<sequence>MGVKCQVIIVFVTIYLFRSLNACRCMVGHPQQEICDRDFAMKAKILTNKIVLDTVPYARRLTVKGRSGDTVTLYTYHQGSLCGADLTIGKTYVITGKFVENRRYISTCYWIEEWNSVDKCVRQCRPDNCGTTSRHECTLNIFENQPKLSNGLCRRGGILGACLWEECPKKDFFFIFPNRNS</sequence>
<keyword evidence="4" id="KW-0732">Signal</keyword>
<feature type="domain" description="NTR" evidence="5">
    <location>
        <begin position="23"/>
        <end position="129"/>
    </location>
</feature>
<keyword evidence="2" id="KW-0964">Secreted</keyword>
<dbReference type="SUPFAM" id="SSF50242">
    <property type="entry name" value="TIMP-like"/>
    <property type="match status" value="1"/>
</dbReference>
<reference evidence="6 7" key="1">
    <citation type="submission" date="2022-12" db="EMBL/GenBank/DDBJ databases">
        <title>Chromosome-level genome of Tegillarca granosa.</title>
        <authorList>
            <person name="Kim J."/>
        </authorList>
    </citation>
    <scope>NUCLEOTIDE SEQUENCE [LARGE SCALE GENOMIC DNA]</scope>
    <source>
        <strain evidence="6">Teg-2019</strain>
        <tissue evidence="6">Adductor muscle</tissue>
    </source>
</reference>
<comment type="subcellular location">
    <subcellularLocation>
        <location evidence="1">Secreted</location>
    </subcellularLocation>
</comment>
<accession>A0ABQ9FLM9</accession>
<dbReference type="PANTHER" id="PTHR11844:SF33">
    <property type="entry name" value="TISSUE INHIBITOR OF METALLOPROTEINASE"/>
    <property type="match status" value="1"/>
</dbReference>
<dbReference type="Pfam" id="PF00965">
    <property type="entry name" value="TIMP"/>
    <property type="match status" value="1"/>
</dbReference>
<keyword evidence="3" id="KW-1015">Disulfide bond</keyword>
<evidence type="ECO:0000313" key="6">
    <source>
        <dbReference type="EMBL" id="KAJ8317537.1"/>
    </source>
</evidence>
<evidence type="ECO:0000256" key="2">
    <source>
        <dbReference type="ARBA" id="ARBA00022525"/>
    </source>
</evidence>
<evidence type="ECO:0000256" key="1">
    <source>
        <dbReference type="ARBA" id="ARBA00004613"/>
    </source>
</evidence>
<dbReference type="InterPro" id="IPR008993">
    <property type="entry name" value="TIMP-like_OB-fold"/>
</dbReference>
<feature type="signal peptide" evidence="4">
    <location>
        <begin position="1"/>
        <end position="22"/>
    </location>
</feature>
<dbReference type="InterPro" id="IPR001820">
    <property type="entry name" value="TIMP"/>
</dbReference>
<comment type="caution">
    <text evidence="6">The sequence shown here is derived from an EMBL/GenBank/DDBJ whole genome shotgun (WGS) entry which is preliminary data.</text>
</comment>
<keyword evidence="7" id="KW-1185">Reference proteome</keyword>
<name>A0ABQ9FLM9_TEGGR</name>
<dbReference type="Gene3D" id="2.40.50.120">
    <property type="match status" value="1"/>
</dbReference>
<dbReference type="EMBL" id="JARBDR010000246">
    <property type="protein sequence ID" value="KAJ8317537.1"/>
    <property type="molecule type" value="Genomic_DNA"/>
</dbReference>
<feature type="chain" id="PRO_5045081674" description="NTR domain-containing protein" evidence="4">
    <location>
        <begin position="23"/>
        <end position="181"/>
    </location>
</feature>